<dbReference type="InterPro" id="IPR001623">
    <property type="entry name" value="DnaJ_domain"/>
</dbReference>
<feature type="compositionally biased region" description="Basic and acidic residues" evidence="2">
    <location>
        <begin position="185"/>
        <end position="194"/>
    </location>
</feature>
<feature type="compositionally biased region" description="Basic and acidic residues" evidence="2">
    <location>
        <begin position="272"/>
        <end position="292"/>
    </location>
</feature>
<dbReference type="OMA" id="TSHVEPI"/>
<evidence type="ECO:0000256" key="2">
    <source>
        <dbReference type="SAM" id="MobiDB-lite"/>
    </source>
</evidence>
<feature type="region of interest" description="Disordered" evidence="2">
    <location>
        <begin position="322"/>
        <end position="545"/>
    </location>
</feature>
<dbReference type="STRING" id="663331.D4AMV9"/>
<dbReference type="GO" id="GO:0036503">
    <property type="term" value="P:ERAD pathway"/>
    <property type="evidence" value="ECO:0007669"/>
    <property type="project" value="TreeGrafter"/>
</dbReference>
<dbReference type="GO" id="GO:0005783">
    <property type="term" value="C:endoplasmic reticulum"/>
    <property type="evidence" value="ECO:0007669"/>
    <property type="project" value="TreeGrafter"/>
</dbReference>
<feature type="compositionally biased region" description="Polar residues" evidence="2">
    <location>
        <begin position="294"/>
        <end position="303"/>
    </location>
</feature>
<dbReference type="SMART" id="SM00271">
    <property type="entry name" value="DnaJ"/>
    <property type="match status" value="1"/>
</dbReference>
<organism evidence="4 5">
    <name type="scientific">Arthroderma benhamiae (strain ATCC MYA-4681 / CBS 112371)</name>
    <name type="common">Trichophyton mentagrophytes</name>
    <dbReference type="NCBI Taxonomy" id="663331"/>
    <lineage>
        <taxon>Eukaryota</taxon>
        <taxon>Fungi</taxon>
        <taxon>Dikarya</taxon>
        <taxon>Ascomycota</taxon>
        <taxon>Pezizomycotina</taxon>
        <taxon>Eurotiomycetes</taxon>
        <taxon>Eurotiomycetidae</taxon>
        <taxon>Onygenales</taxon>
        <taxon>Arthrodermataceae</taxon>
        <taxon>Trichophyton</taxon>
    </lineage>
</organism>
<dbReference type="GO" id="GO:0051087">
    <property type="term" value="F:protein-folding chaperone binding"/>
    <property type="evidence" value="ECO:0007669"/>
    <property type="project" value="TreeGrafter"/>
</dbReference>
<dbReference type="RefSeq" id="XP_003016165.1">
    <property type="nucleotide sequence ID" value="XM_003016119.1"/>
</dbReference>
<dbReference type="InterPro" id="IPR036869">
    <property type="entry name" value="J_dom_sf"/>
</dbReference>
<dbReference type="EMBL" id="ABSU01000003">
    <property type="protein sequence ID" value="EFE35520.1"/>
    <property type="molecule type" value="Genomic_DNA"/>
</dbReference>
<comment type="caution">
    <text evidence="4">The sequence shown here is derived from an EMBL/GenBank/DDBJ whole genome shotgun (WGS) entry which is preliminary data.</text>
</comment>
<evidence type="ECO:0000256" key="1">
    <source>
        <dbReference type="ARBA" id="ARBA00023186"/>
    </source>
</evidence>
<gene>
    <name evidence="4" type="ORF">ARB_05562</name>
</gene>
<dbReference type="PRINTS" id="PR00625">
    <property type="entry name" value="JDOMAIN"/>
</dbReference>
<feature type="region of interest" description="Disordered" evidence="2">
    <location>
        <begin position="570"/>
        <end position="589"/>
    </location>
</feature>
<evidence type="ECO:0000313" key="4">
    <source>
        <dbReference type="EMBL" id="EFE35520.1"/>
    </source>
</evidence>
<feature type="compositionally biased region" description="Pro residues" evidence="2">
    <location>
        <begin position="121"/>
        <end position="130"/>
    </location>
</feature>
<keyword evidence="1" id="KW-0143">Chaperone</keyword>
<dbReference type="SUPFAM" id="SSF46565">
    <property type="entry name" value="Chaperone J-domain"/>
    <property type="match status" value="1"/>
</dbReference>
<dbReference type="Proteomes" id="UP000008866">
    <property type="component" value="Unassembled WGS sequence"/>
</dbReference>
<sequence>MIDLPANDPYEVLGIPSTAQAAQIRTAYKKLALKFHPDKIQDEALREKGTAEFQKIQEAYELISDENKRAKYDQAKRAAAAARERMAAARGPPGSTKSRENCVFEDITPRGYSAASKYESRPPPPPPPPTSSKSRRAPRDPSPVSVDRNPRPSRYSDDDSPYEEYRSSSRKHSGYDRRHHHSRTRDRDPYERKTSGSSSSKEYARREAARYAKERAKEARESTRSSRASNAKYRDKERRRDTSEKHSRTAYAATVEDYTDESSSESGSESEYSEHEYTRPFREHVRPTEKARYQSASYPSSWESPKMAADIEGACEYMRSKAGMQKAAEGKPNVVYVTPLGSRREKDTARRSSARPRMPERERERERERDRERERERDRDRERERERDRERERERDRDRDHIFDAPPRFHTSYSIPTRGSHSKSSSTSSRAPPPLRRAGTVPAAFDTSHVEPIVPRSVKKKGTLFDSGYSSPASSPPIVPSGDFVRPNTRQPKIITPTTGGSGSTSSSSSSHRRTQSTSPLHRDPVTIQPTSAPPRSSRSSDMFQELKPSYYHVFPGQVRYSPRIGTEDISFGGPPKKPAFFRKASAVS</sequence>
<dbReference type="Pfam" id="PF00226">
    <property type="entry name" value="DnaJ"/>
    <property type="match status" value="1"/>
</dbReference>
<dbReference type="PANTHER" id="PTHR44360:SF1">
    <property type="entry name" value="DNAJ HOMOLOG SUBFAMILY B MEMBER 9"/>
    <property type="match status" value="1"/>
</dbReference>
<dbReference type="KEGG" id="abe:ARB_05562"/>
<dbReference type="GO" id="GO:0051787">
    <property type="term" value="F:misfolded protein binding"/>
    <property type="evidence" value="ECO:0007669"/>
    <property type="project" value="TreeGrafter"/>
</dbReference>
<name>D4AMV9_ARTBC</name>
<evidence type="ECO:0000259" key="3">
    <source>
        <dbReference type="PROSITE" id="PS50076"/>
    </source>
</evidence>
<keyword evidence="5" id="KW-1185">Reference proteome</keyword>
<dbReference type="Gene3D" id="1.10.287.110">
    <property type="entry name" value="DnaJ domain"/>
    <property type="match status" value="1"/>
</dbReference>
<feature type="compositionally biased region" description="Basic residues" evidence="2">
    <location>
        <begin position="168"/>
        <end position="184"/>
    </location>
</feature>
<evidence type="ECO:0000313" key="5">
    <source>
        <dbReference type="Proteomes" id="UP000008866"/>
    </source>
</evidence>
<protein>
    <submittedName>
        <fullName evidence="4">DnaJ domain protein</fullName>
    </submittedName>
</protein>
<reference evidence="5" key="1">
    <citation type="journal article" date="2011" name="Genome Biol.">
        <title>Comparative and functional genomics provide insights into the pathogenicity of dermatophytic fungi.</title>
        <authorList>
            <person name="Burmester A."/>
            <person name="Shelest E."/>
            <person name="Gloeckner G."/>
            <person name="Heddergott C."/>
            <person name="Schindler S."/>
            <person name="Staib P."/>
            <person name="Heidel A."/>
            <person name="Felder M."/>
            <person name="Petzold A."/>
            <person name="Szafranski K."/>
            <person name="Feuermann M."/>
            <person name="Pedruzzi I."/>
            <person name="Priebe S."/>
            <person name="Groth M."/>
            <person name="Winkler R."/>
            <person name="Li W."/>
            <person name="Kniemeyer O."/>
            <person name="Schroeckh V."/>
            <person name="Hertweck C."/>
            <person name="Hube B."/>
            <person name="White T.C."/>
            <person name="Platzer M."/>
            <person name="Guthke R."/>
            <person name="Heitman J."/>
            <person name="Woestemeyer J."/>
            <person name="Zipfel P.F."/>
            <person name="Monod M."/>
            <person name="Brakhage A.A."/>
        </authorList>
    </citation>
    <scope>NUCLEOTIDE SEQUENCE [LARGE SCALE GENOMIC DNA]</scope>
    <source>
        <strain evidence="5">ATCC MYA-4681 / CBS 112371</strain>
    </source>
</reference>
<accession>D4AMV9</accession>
<feature type="compositionally biased region" description="Basic and acidic residues" evidence="2">
    <location>
        <begin position="148"/>
        <end position="167"/>
    </location>
</feature>
<dbReference type="eggNOG" id="KOG0714">
    <property type="taxonomic scope" value="Eukaryota"/>
</dbReference>
<dbReference type="HOGENOM" id="CLU_023189_1_0_1"/>
<feature type="region of interest" description="Disordered" evidence="2">
    <location>
        <begin position="67"/>
        <end position="305"/>
    </location>
</feature>
<feature type="compositionally biased region" description="Low complexity" evidence="2">
    <location>
        <begin position="416"/>
        <end position="430"/>
    </location>
</feature>
<proteinExistence type="predicted"/>
<dbReference type="GeneID" id="9524154"/>
<dbReference type="OrthoDB" id="10250354at2759"/>
<dbReference type="PANTHER" id="PTHR44360">
    <property type="entry name" value="DNAJ HOMOLOG SUBFAMILY B MEMBER 9"/>
    <property type="match status" value="1"/>
</dbReference>
<feature type="compositionally biased region" description="Basic and acidic residues" evidence="2">
    <location>
        <begin position="202"/>
        <end position="224"/>
    </location>
</feature>
<dbReference type="CDD" id="cd06257">
    <property type="entry name" value="DnaJ"/>
    <property type="match status" value="1"/>
</dbReference>
<feature type="compositionally biased region" description="Basic and acidic residues" evidence="2">
    <location>
        <begin position="232"/>
        <end position="247"/>
    </location>
</feature>
<dbReference type="AlphaFoldDB" id="D4AMV9"/>
<dbReference type="PROSITE" id="PS50076">
    <property type="entry name" value="DNAJ_2"/>
    <property type="match status" value="1"/>
</dbReference>
<dbReference type="InterPro" id="IPR051948">
    <property type="entry name" value="Hsp70_co-chaperone_J-domain"/>
</dbReference>
<feature type="compositionally biased region" description="Basic and acidic residues" evidence="2">
    <location>
        <begin position="67"/>
        <end position="87"/>
    </location>
</feature>
<feature type="compositionally biased region" description="Basic and acidic residues" evidence="2">
    <location>
        <begin position="357"/>
        <end position="403"/>
    </location>
</feature>
<feature type="domain" description="J" evidence="3">
    <location>
        <begin position="8"/>
        <end position="76"/>
    </location>
</feature>